<accession>A0AAW2YJE4</accession>
<evidence type="ECO:0000313" key="2">
    <source>
        <dbReference type="Proteomes" id="UP001431209"/>
    </source>
</evidence>
<proteinExistence type="predicted"/>
<dbReference type="SUPFAM" id="SSF48452">
    <property type="entry name" value="TPR-like"/>
    <property type="match status" value="1"/>
</dbReference>
<dbReference type="AlphaFoldDB" id="A0AAW2YJE4"/>
<evidence type="ECO:0000313" key="1">
    <source>
        <dbReference type="EMBL" id="KAL0477114.1"/>
    </source>
</evidence>
<protein>
    <submittedName>
        <fullName evidence="1">Tetratricopeptide repeat-containing protein</fullName>
    </submittedName>
</protein>
<name>A0AAW2YJE4_9EUKA</name>
<dbReference type="Proteomes" id="UP001431209">
    <property type="component" value="Unassembled WGS sequence"/>
</dbReference>
<dbReference type="Gene3D" id="1.25.40.10">
    <property type="entry name" value="Tetratricopeptide repeat domain"/>
    <property type="match status" value="2"/>
</dbReference>
<gene>
    <name evidence="1" type="ORF">AKO1_005947</name>
</gene>
<reference evidence="1 2" key="1">
    <citation type="submission" date="2024-03" db="EMBL/GenBank/DDBJ databases">
        <title>The Acrasis kona genome and developmental transcriptomes reveal deep origins of eukaryotic multicellular pathways.</title>
        <authorList>
            <person name="Sheikh S."/>
            <person name="Fu C.-J."/>
            <person name="Brown M.W."/>
            <person name="Baldauf S.L."/>
        </authorList>
    </citation>
    <scope>NUCLEOTIDE SEQUENCE [LARGE SCALE GENOMIC DNA]</scope>
    <source>
        <strain evidence="1 2">ATCC MYA-3509</strain>
    </source>
</reference>
<dbReference type="InterPro" id="IPR011990">
    <property type="entry name" value="TPR-like_helical_dom_sf"/>
</dbReference>
<organism evidence="1 2">
    <name type="scientific">Acrasis kona</name>
    <dbReference type="NCBI Taxonomy" id="1008807"/>
    <lineage>
        <taxon>Eukaryota</taxon>
        <taxon>Discoba</taxon>
        <taxon>Heterolobosea</taxon>
        <taxon>Tetramitia</taxon>
        <taxon>Eutetramitia</taxon>
        <taxon>Acrasidae</taxon>
        <taxon>Acrasis</taxon>
    </lineage>
</organism>
<dbReference type="InterPro" id="IPR019734">
    <property type="entry name" value="TPR_rpt"/>
</dbReference>
<keyword evidence="2" id="KW-1185">Reference proteome</keyword>
<comment type="caution">
    <text evidence="1">The sequence shown here is derived from an EMBL/GenBank/DDBJ whole genome shotgun (WGS) entry which is preliminary data.</text>
</comment>
<dbReference type="EMBL" id="JAOPGA020000144">
    <property type="protein sequence ID" value="KAL0477114.1"/>
    <property type="molecule type" value="Genomic_DNA"/>
</dbReference>
<dbReference type="Pfam" id="PF13174">
    <property type="entry name" value="TPR_6"/>
    <property type="match status" value="1"/>
</dbReference>
<sequence>MLRTFGRLGRMVLVNKRFTHHGHHTNLFKADTSLLSNDALNLTFNRSGDKLNKRPLEAHMDLLLYHGINGNIDECIKSYVYIVENKPKDTLSLFAVVKLISSMCKLKKYDEALILSERLSKVANKSSLDYTEYLSKCPGQIPTIKNHIRLLEDQDITSSDITLNEDHETLFQAMSDVMSNDWRTYYIGSLLSFYRWNQKEEAISYLDICLNFVDKDRLIIPLFARASFLQAMKRREEALSMFKDIVKSEQPHENHHFVLFCLAKSSLELYLDSRDLEWKNKAIDYINRSVQAAPDQSEAIYRRGMMFNAMGEIRDSVLDLEKLVRDKPNVEIPRYMLAKALIEMKQYAGGLDHYKTLIEGFPKELEYRVSYVDALCTVGSVFPGQADDIKEQIEEQVLVIKQLDPSRQSLKEVVDRQLQFEEHMEKLKQE</sequence>